<dbReference type="RefSeq" id="XP_005711383.1">
    <property type="nucleotide sequence ID" value="XM_005711326.1"/>
</dbReference>
<protein>
    <recommendedName>
        <fullName evidence="3">Aldose 1-epimerase</fullName>
    </recommendedName>
</protein>
<dbReference type="InterPro" id="IPR011013">
    <property type="entry name" value="Gal_mutarotase_sf_dom"/>
</dbReference>
<name>R7QSI9_CHOCR</name>
<dbReference type="AlphaFoldDB" id="R7QSI9"/>
<dbReference type="GO" id="GO:0033499">
    <property type="term" value="P:galactose catabolic process via UDP-galactose, Leloir pathway"/>
    <property type="evidence" value="ECO:0007669"/>
    <property type="project" value="TreeGrafter"/>
</dbReference>
<dbReference type="GO" id="GO:0030246">
    <property type="term" value="F:carbohydrate binding"/>
    <property type="evidence" value="ECO:0007669"/>
    <property type="project" value="InterPro"/>
</dbReference>
<dbReference type="OrthoDB" id="5837at2759"/>
<accession>R7QSI9</accession>
<evidence type="ECO:0000313" key="2">
    <source>
        <dbReference type="Proteomes" id="UP000012073"/>
    </source>
</evidence>
<dbReference type="EMBL" id="HG002309">
    <property type="protein sequence ID" value="CDF41089.1"/>
    <property type="molecule type" value="Genomic_DNA"/>
</dbReference>
<dbReference type="STRING" id="2769.R7QSI9"/>
<dbReference type="SUPFAM" id="SSF74650">
    <property type="entry name" value="Galactose mutarotase-like"/>
    <property type="match status" value="1"/>
</dbReference>
<dbReference type="Gene3D" id="2.70.98.10">
    <property type="match status" value="1"/>
</dbReference>
<dbReference type="InterPro" id="IPR014718">
    <property type="entry name" value="GH-type_carb-bd"/>
</dbReference>
<keyword evidence="2" id="KW-1185">Reference proteome</keyword>
<dbReference type="GeneID" id="17319121"/>
<dbReference type="Gramene" id="CDF41089">
    <property type="protein sequence ID" value="CDF41089"/>
    <property type="gene ID" value="CHC_T00007315001"/>
</dbReference>
<proteinExistence type="predicted"/>
<sequence>MAAVAPSSMLNIEGFTATGDYARTIHLTGADGMEAAILTRGCRVLDLRLRDGRSMVLPVSTLAEVEADESYINVAVGRTANRIEGGKFALDGKEVILQCNENGQNQLHGGTVGWDKKLFAVRDQGLNYVELFLVSPDLDQGFPSSVEVSIRYELDGTGGFTVTMSTSNVGKEATVTNMTVCPTRASCFICTRATLGLCLHQDT</sequence>
<evidence type="ECO:0008006" key="3">
    <source>
        <dbReference type="Google" id="ProtNLM"/>
    </source>
</evidence>
<gene>
    <name evidence="1" type="ORF">CHC_T00007315001</name>
</gene>
<dbReference type="GO" id="GO:0006006">
    <property type="term" value="P:glucose metabolic process"/>
    <property type="evidence" value="ECO:0007669"/>
    <property type="project" value="TreeGrafter"/>
</dbReference>
<reference evidence="2" key="1">
    <citation type="journal article" date="2013" name="Proc. Natl. Acad. Sci. U.S.A.">
        <title>Genome structure and metabolic features in the red seaweed Chondrus crispus shed light on evolution of the Archaeplastida.</title>
        <authorList>
            <person name="Collen J."/>
            <person name="Porcel B."/>
            <person name="Carre W."/>
            <person name="Ball S.G."/>
            <person name="Chaparro C."/>
            <person name="Tonon T."/>
            <person name="Barbeyron T."/>
            <person name="Michel G."/>
            <person name="Noel B."/>
            <person name="Valentin K."/>
            <person name="Elias M."/>
            <person name="Artiguenave F."/>
            <person name="Arun A."/>
            <person name="Aury J.M."/>
            <person name="Barbosa-Neto J.F."/>
            <person name="Bothwell J.H."/>
            <person name="Bouget F.Y."/>
            <person name="Brillet L."/>
            <person name="Cabello-Hurtado F."/>
            <person name="Capella-Gutierrez S."/>
            <person name="Charrier B."/>
            <person name="Cladiere L."/>
            <person name="Cock J.M."/>
            <person name="Coelho S.M."/>
            <person name="Colleoni C."/>
            <person name="Czjzek M."/>
            <person name="Da Silva C."/>
            <person name="Delage L."/>
            <person name="Denoeud F."/>
            <person name="Deschamps P."/>
            <person name="Dittami S.M."/>
            <person name="Gabaldon T."/>
            <person name="Gachon C.M."/>
            <person name="Groisillier A."/>
            <person name="Herve C."/>
            <person name="Jabbari K."/>
            <person name="Katinka M."/>
            <person name="Kloareg B."/>
            <person name="Kowalczyk N."/>
            <person name="Labadie K."/>
            <person name="Leblanc C."/>
            <person name="Lopez P.J."/>
            <person name="McLachlan D.H."/>
            <person name="Meslet-Cladiere L."/>
            <person name="Moustafa A."/>
            <person name="Nehr Z."/>
            <person name="Nyvall Collen P."/>
            <person name="Panaud O."/>
            <person name="Partensky F."/>
            <person name="Poulain J."/>
            <person name="Rensing S.A."/>
            <person name="Rousvoal S."/>
            <person name="Samson G."/>
            <person name="Symeonidi A."/>
            <person name="Weissenbach J."/>
            <person name="Zambounis A."/>
            <person name="Wincker P."/>
            <person name="Boyen C."/>
        </authorList>
    </citation>
    <scope>NUCLEOTIDE SEQUENCE [LARGE SCALE GENOMIC DNA]</scope>
    <source>
        <strain evidence="2">cv. Stackhouse</strain>
    </source>
</reference>
<evidence type="ECO:0000313" key="1">
    <source>
        <dbReference type="EMBL" id="CDF41089.1"/>
    </source>
</evidence>
<dbReference type="KEGG" id="ccp:CHC_T00007315001"/>
<organism evidence="1 2">
    <name type="scientific">Chondrus crispus</name>
    <name type="common">Carrageen Irish moss</name>
    <name type="synonym">Polymorpha crispa</name>
    <dbReference type="NCBI Taxonomy" id="2769"/>
    <lineage>
        <taxon>Eukaryota</taxon>
        <taxon>Rhodophyta</taxon>
        <taxon>Florideophyceae</taxon>
        <taxon>Rhodymeniophycidae</taxon>
        <taxon>Gigartinales</taxon>
        <taxon>Gigartinaceae</taxon>
        <taxon>Chondrus</taxon>
    </lineage>
</organism>
<dbReference type="Proteomes" id="UP000012073">
    <property type="component" value="Unassembled WGS sequence"/>
</dbReference>
<dbReference type="Pfam" id="PF01263">
    <property type="entry name" value="Aldose_epim"/>
    <property type="match status" value="1"/>
</dbReference>
<dbReference type="PhylomeDB" id="R7QSI9"/>
<dbReference type="InterPro" id="IPR008183">
    <property type="entry name" value="Aldose_1/G6P_1-epimerase"/>
</dbReference>
<dbReference type="PANTHER" id="PTHR10091:SF0">
    <property type="entry name" value="GALACTOSE MUTAROTASE"/>
    <property type="match status" value="1"/>
</dbReference>
<dbReference type="GO" id="GO:0004034">
    <property type="term" value="F:aldose 1-epimerase activity"/>
    <property type="evidence" value="ECO:0007669"/>
    <property type="project" value="TreeGrafter"/>
</dbReference>
<dbReference type="PANTHER" id="PTHR10091">
    <property type="entry name" value="ALDOSE-1-EPIMERASE"/>
    <property type="match status" value="1"/>
</dbReference>